<proteinExistence type="inferred from homology"/>
<dbReference type="CDD" id="cd06223">
    <property type="entry name" value="PRTases_typeI"/>
    <property type="match status" value="1"/>
</dbReference>
<evidence type="ECO:0000256" key="2">
    <source>
        <dbReference type="ARBA" id="ARBA00004889"/>
    </source>
</evidence>
<dbReference type="InterPro" id="IPR029057">
    <property type="entry name" value="PRTase-like"/>
</dbReference>
<dbReference type="InterPro" id="IPR023031">
    <property type="entry name" value="OPRT"/>
</dbReference>
<dbReference type="EC" id="2.4.2.10" evidence="5"/>
<dbReference type="OMA" id="SPFFMNA"/>
<dbReference type="GO" id="GO:0046132">
    <property type="term" value="P:pyrimidine ribonucleoside biosynthetic process"/>
    <property type="evidence" value="ECO:0007669"/>
    <property type="project" value="TreeGrafter"/>
</dbReference>
<organism evidence="10 11">
    <name type="scientific">Gonapodya prolifera (strain JEL478)</name>
    <name type="common">Monoblepharis prolifera</name>
    <dbReference type="NCBI Taxonomy" id="1344416"/>
    <lineage>
        <taxon>Eukaryota</taxon>
        <taxon>Fungi</taxon>
        <taxon>Fungi incertae sedis</taxon>
        <taxon>Chytridiomycota</taxon>
        <taxon>Chytridiomycota incertae sedis</taxon>
        <taxon>Monoblepharidomycetes</taxon>
        <taxon>Monoblepharidales</taxon>
        <taxon>Gonapodyaceae</taxon>
        <taxon>Gonapodya</taxon>
    </lineage>
</organism>
<gene>
    <name evidence="10" type="ORF">M427DRAFT_223703</name>
</gene>
<dbReference type="Pfam" id="PF00156">
    <property type="entry name" value="Pribosyltran"/>
    <property type="match status" value="1"/>
</dbReference>
<comment type="function">
    <text evidence="1">Catalyzes the transfer of a ribosyl phosphate group from 5-phosphoribose 1-diphosphate to orotate, leading to the formation of orotidine monophosphate (OMP).</text>
</comment>
<feature type="domain" description="Phosphoribosyltransferase" evidence="9">
    <location>
        <begin position="84"/>
        <end position="202"/>
    </location>
</feature>
<dbReference type="AlphaFoldDB" id="A0A139AN52"/>
<evidence type="ECO:0000259" key="9">
    <source>
        <dbReference type="Pfam" id="PF00156"/>
    </source>
</evidence>
<evidence type="ECO:0000256" key="3">
    <source>
        <dbReference type="ARBA" id="ARBA00006340"/>
    </source>
</evidence>
<dbReference type="NCBIfam" id="TIGR00336">
    <property type="entry name" value="pyrE"/>
    <property type="match status" value="1"/>
</dbReference>
<dbReference type="UniPathway" id="UPA00070">
    <property type="reaction ID" value="UER00119"/>
</dbReference>
<evidence type="ECO:0000256" key="6">
    <source>
        <dbReference type="ARBA" id="ARBA00022676"/>
    </source>
</evidence>
<keyword evidence="11" id="KW-1185">Reference proteome</keyword>
<dbReference type="GO" id="GO:0004588">
    <property type="term" value="F:orotate phosphoribosyltransferase activity"/>
    <property type="evidence" value="ECO:0007669"/>
    <property type="project" value="UniProtKB-EC"/>
</dbReference>
<dbReference type="GO" id="GO:0006207">
    <property type="term" value="P:'de novo' pyrimidine nucleobase biosynthetic process"/>
    <property type="evidence" value="ECO:0007669"/>
    <property type="project" value="EnsemblFungi"/>
</dbReference>
<dbReference type="PANTHER" id="PTHR46683">
    <property type="entry name" value="OROTATE PHOSPHORIBOSYLTRANSFERASE 1-RELATED"/>
    <property type="match status" value="1"/>
</dbReference>
<accession>A0A139AN52</accession>
<dbReference type="SUPFAM" id="SSF53271">
    <property type="entry name" value="PRTase-like"/>
    <property type="match status" value="1"/>
</dbReference>
<comment type="subunit">
    <text evidence="4">Homodimer.</text>
</comment>
<dbReference type="OrthoDB" id="5553476at2759"/>
<protein>
    <recommendedName>
        <fullName evidence="5">orotate phosphoribosyltransferase</fullName>
        <ecNumber evidence="5">2.4.2.10</ecNumber>
    </recommendedName>
</protein>
<evidence type="ECO:0000256" key="8">
    <source>
        <dbReference type="ARBA" id="ARBA00022975"/>
    </source>
</evidence>
<dbReference type="Gene3D" id="3.40.50.2020">
    <property type="match status" value="1"/>
</dbReference>
<dbReference type="HAMAP" id="MF_01208">
    <property type="entry name" value="PyrE"/>
    <property type="match status" value="1"/>
</dbReference>
<evidence type="ECO:0000256" key="1">
    <source>
        <dbReference type="ARBA" id="ARBA00003769"/>
    </source>
</evidence>
<name>A0A139AN52_GONPJ</name>
<evidence type="ECO:0000256" key="5">
    <source>
        <dbReference type="ARBA" id="ARBA00011971"/>
    </source>
</evidence>
<dbReference type="STRING" id="1344416.A0A139AN52"/>
<comment type="similarity">
    <text evidence="3">Belongs to the purine/pyrimidine phosphoribosyltransferase family. PyrE subfamily.</text>
</comment>
<dbReference type="InterPro" id="IPR004467">
    <property type="entry name" value="Or_phspho_trans_dom"/>
</dbReference>
<dbReference type="GO" id="GO:0044205">
    <property type="term" value="P:'de novo' UMP biosynthetic process"/>
    <property type="evidence" value="ECO:0007669"/>
    <property type="project" value="UniProtKB-UniPathway"/>
</dbReference>
<evidence type="ECO:0000256" key="7">
    <source>
        <dbReference type="ARBA" id="ARBA00022679"/>
    </source>
</evidence>
<keyword evidence="8" id="KW-0665">Pyrimidine biosynthesis</keyword>
<keyword evidence="7 10" id="KW-0808">Transferase</keyword>
<dbReference type="EMBL" id="KQ965743">
    <property type="protein sequence ID" value="KXS18189.1"/>
    <property type="molecule type" value="Genomic_DNA"/>
</dbReference>
<dbReference type="Proteomes" id="UP000070544">
    <property type="component" value="Unassembled WGS sequence"/>
</dbReference>
<evidence type="ECO:0000313" key="11">
    <source>
        <dbReference type="Proteomes" id="UP000070544"/>
    </source>
</evidence>
<dbReference type="FunFam" id="3.40.50.2020:FF:000008">
    <property type="entry name" value="Orotate phosphoribosyltransferase"/>
    <property type="match status" value="1"/>
</dbReference>
<dbReference type="PANTHER" id="PTHR46683:SF1">
    <property type="entry name" value="OROTATE PHOSPHORIBOSYLTRANSFERASE 1-RELATED"/>
    <property type="match status" value="1"/>
</dbReference>
<reference evidence="10 11" key="1">
    <citation type="journal article" date="2015" name="Genome Biol. Evol.">
        <title>Phylogenomic analyses indicate that early fungi evolved digesting cell walls of algal ancestors of land plants.</title>
        <authorList>
            <person name="Chang Y."/>
            <person name="Wang S."/>
            <person name="Sekimoto S."/>
            <person name="Aerts A.L."/>
            <person name="Choi C."/>
            <person name="Clum A."/>
            <person name="LaButti K.M."/>
            <person name="Lindquist E.A."/>
            <person name="Yee Ngan C."/>
            <person name="Ohm R.A."/>
            <person name="Salamov A.A."/>
            <person name="Grigoriev I.V."/>
            <person name="Spatafora J.W."/>
            <person name="Berbee M.L."/>
        </authorList>
    </citation>
    <scope>NUCLEOTIDE SEQUENCE [LARGE SCALE GENOMIC DNA]</scope>
    <source>
        <strain evidence="10 11">JEL478</strain>
    </source>
</reference>
<sequence>MEDSVVSCTSPFVFYRRLIIQFSNPTICSHPETMSVESSSIKPYQRDFINLCLARKVLLFGTFTLKSGRSSPYFFNAGLFNTGSALADIGKAYASSLIDSGVEFDILFGPAYKGIPLACATSIALAHHYNRDAPYSFNRKEAKDHGEGGNIVGTPLEPGKRVVIVDDVMTAGTAVRESMELIRAKGATLVGVLISLDRQERGNVGNFSAIQQVEKDYGVPVISIVKLDNIIEYLSETGDKYRDEIASIRQYLAAYGAEKM</sequence>
<keyword evidence="6 10" id="KW-0328">Glycosyltransferase</keyword>
<dbReference type="InterPro" id="IPR000836">
    <property type="entry name" value="PRTase_dom"/>
</dbReference>
<dbReference type="GO" id="GO:0005737">
    <property type="term" value="C:cytoplasm"/>
    <property type="evidence" value="ECO:0007669"/>
    <property type="project" value="TreeGrafter"/>
</dbReference>
<evidence type="ECO:0000256" key="4">
    <source>
        <dbReference type="ARBA" id="ARBA00011738"/>
    </source>
</evidence>
<comment type="pathway">
    <text evidence="2">Pyrimidine metabolism; UMP biosynthesis via de novo pathway; UMP from orotate: step 1/2.</text>
</comment>
<evidence type="ECO:0000313" key="10">
    <source>
        <dbReference type="EMBL" id="KXS18189.1"/>
    </source>
</evidence>